<organism evidence="7 8">
    <name type="scientific">Gemmatimonas aurantiaca (strain DSM 14586 / JCM 11422 / NBRC 100505 / T-27)</name>
    <dbReference type="NCBI Taxonomy" id="379066"/>
    <lineage>
        <taxon>Bacteria</taxon>
        <taxon>Pseudomonadati</taxon>
        <taxon>Gemmatimonadota</taxon>
        <taxon>Gemmatimonadia</taxon>
        <taxon>Gemmatimonadales</taxon>
        <taxon>Gemmatimonadaceae</taxon>
        <taxon>Gemmatimonas</taxon>
    </lineage>
</organism>
<evidence type="ECO:0000256" key="6">
    <source>
        <dbReference type="RuleBase" id="RU000564"/>
    </source>
</evidence>
<dbReference type="PROSITE" id="PS01143">
    <property type="entry name" value="RIBOSOMAL_L31"/>
    <property type="match status" value="1"/>
</dbReference>
<dbReference type="KEGG" id="gau:GAU_2822"/>
<dbReference type="SUPFAM" id="SSF143800">
    <property type="entry name" value="L28p-like"/>
    <property type="match status" value="1"/>
</dbReference>
<reference evidence="8" key="1">
    <citation type="submission" date="2006-03" db="EMBL/GenBank/DDBJ databases">
        <title>Complete genome sequence of Gemmatimonas aurantiaca T-27 that represents a novel phylum Gemmatimonadetes.</title>
        <authorList>
            <person name="Takasaki K."/>
            <person name="Ichikawa N."/>
            <person name="Miura H."/>
            <person name="Matsushita S."/>
            <person name="Watanabe Y."/>
            <person name="Oguchi A."/>
            <person name="Ankai A."/>
            <person name="Yashiro I."/>
            <person name="Takahashi M."/>
            <person name="Terui Y."/>
            <person name="Fukui S."/>
            <person name="Yokoyama H."/>
            <person name="Tanikawa S."/>
            <person name="Hanada S."/>
            <person name="Kamagata Y."/>
            <person name="Fujita N."/>
        </authorList>
    </citation>
    <scope>NUCLEOTIDE SEQUENCE [LARGE SCALE GENOMIC DNA]</scope>
    <source>
        <strain evidence="8">T-27 / DSM 14586 / JCM 11422 / NBRC 100505</strain>
    </source>
</reference>
<comment type="subunit">
    <text evidence="3">Part of the 50S ribosomal subunit.</text>
</comment>
<dbReference type="NCBIfam" id="TIGR00105">
    <property type="entry name" value="L31"/>
    <property type="match status" value="1"/>
</dbReference>
<dbReference type="NCBIfam" id="NF002462">
    <property type="entry name" value="PRK01678.1"/>
    <property type="match status" value="1"/>
</dbReference>
<keyword evidence="8" id="KW-1185">Reference proteome</keyword>
<dbReference type="PANTHER" id="PTHR33280:SF6">
    <property type="entry name" value="LARGE RIBOSOMAL SUBUNIT PROTEIN BL31A"/>
    <property type="match status" value="1"/>
</dbReference>
<dbReference type="InterPro" id="IPR002150">
    <property type="entry name" value="Ribosomal_bL31"/>
</dbReference>
<dbReference type="PANTHER" id="PTHR33280">
    <property type="entry name" value="50S RIBOSOMAL PROTEIN L31, CHLOROPLASTIC"/>
    <property type="match status" value="1"/>
</dbReference>
<keyword evidence="5 6" id="KW-0687">Ribonucleoprotein</keyword>
<evidence type="ECO:0000256" key="1">
    <source>
        <dbReference type="ARBA" id="ARBA00008196"/>
    </source>
</evidence>
<dbReference type="AlphaFoldDB" id="C1ABI7"/>
<evidence type="ECO:0000256" key="2">
    <source>
        <dbReference type="ARBA" id="ARBA00009296"/>
    </source>
</evidence>
<dbReference type="EMBL" id="AP009153">
    <property type="protein sequence ID" value="BAH39864.1"/>
    <property type="molecule type" value="Genomic_DNA"/>
</dbReference>
<dbReference type="STRING" id="379066.GAU_2822"/>
<dbReference type="GO" id="GO:0005840">
    <property type="term" value="C:ribosome"/>
    <property type="evidence" value="ECO:0007669"/>
    <property type="project" value="UniProtKB-KW"/>
</dbReference>
<dbReference type="PRINTS" id="PR01249">
    <property type="entry name" value="RIBOSOMALL31"/>
</dbReference>
<dbReference type="GO" id="GO:0006412">
    <property type="term" value="P:translation"/>
    <property type="evidence" value="ECO:0007669"/>
    <property type="project" value="InterPro"/>
</dbReference>
<evidence type="ECO:0000313" key="7">
    <source>
        <dbReference type="EMBL" id="BAH39864.1"/>
    </source>
</evidence>
<keyword evidence="4 6" id="KW-0689">Ribosomal protein</keyword>
<evidence type="ECO:0000256" key="5">
    <source>
        <dbReference type="ARBA" id="ARBA00023274"/>
    </source>
</evidence>
<sequence length="82" mass="9286">MMAKDGIHPPYHPVVFKDASTGALVLTRSTMTSDTKIKLEDGNEYPLVLLEITSDSHPFYTGTQRLIDTQGRVDKFKKRYGR</sequence>
<dbReference type="GO" id="GO:0003735">
    <property type="term" value="F:structural constituent of ribosome"/>
    <property type="evidence" value="ECO:0007669"/>
    <property type="project" value="InterPro"/>
</dbReference>
<protein>
    <recommendedName>
        <fullName evidence="6">50S ribosomal protein L31</fullName>
    </recommendedName>
</protein>
<comment type="similarity">
    <text evidence="2">Belongs to the bacterial ribosomal protein bL31 family. Type A subfamily.</text>
</comment>
<dbReference type="Proteomes" id="UP000002209">
    <property type="component" value="Chromosome"/>
</dbReference>
<evidence type="ECO:0000256" key="4">
    <source>
        <dbReference type="ARBA" id="ARBA00022980"/>
    </source>
</evidence>
<evidence type="ECO:0000313" key="8">
    <source>
        <dbReference type="Proteomes" id="UP000002209"/>
    </source>
</evidence>
<proteinExistence type="inferred from homology"/>
<dbReference type="Pfam" id="PF01197">
    <property type="entry name" value="Ribosomal_L31"/>
    <property type="match status" value="1"/>
</dbReference>
<dbReference type="HOGENOM" id="CLU_114306_2_2_0"/>
<name>C1ABI7_GEMAT</name>
<dbReference type="InterPro" id="IPR027493">
    <property type="entry name" value="Ribosomal_bL31_B"/>
</dbReference>
<dbReference type="GO" id="GO:1990904">
    <property type="term" value="C:ribonucleoprotein complex"/>
    <property type="evidence" value="ECO:0007669"/>
    <property type="project" value="UniProtKB-KW"/>
</dbReference>
<accession>C1ABI7</accession>
<evidence type="ECO:0000256" key="3">
    <source>
        <dbReference type="ARBA" id="ARBA00011838"/>
    </source>
</evidence>
<dbReference type="eggNOG" id="COG0254">
    <property type="taxonomic scope" value="Bacteria"/>
</dbReference>
<dbReference type="InterPro" id="IPR042105">
    <property type="entry name" value="Ribosomal_bL31_sf"/>
</dbReference>
<gene>
    <name evidence="7" type="primary">rpmE</name>
    <name evidence="7" type="ordered locus">GAU_2822</name>
</gene>
<dbReference type="InterPro" id="IPR034704">
    <property type="entry name" value="Ribosomal_bL28/bL31-like_sf"/>
</dbReference>
<comment type="similarity">
    <text evidence="1">Belongs to the bacterial ribosomal protein bL31 family. Type B subfamily.</text>
</comment>
<dbReference type="Gene3D" id="4.10.830.30">
    <property type="entry name" value="Ribosomal protein L31"/>
    <property type="match status" value="1"/>
</dbReference>
<dbReference type="RefSeq" id="WP_015894633.1">
    <property type="nucleotide sequence ID" value="NC_012489.1"/>
</dbReference>